<dbReference type="SUPFAM" id="SSF53474">
    <property type="entry name" value="alpha/beta-Hydrolases"/>
    <property type="match status" value="1"/>
</dbReference>
<protein>
    <recommendedName>
        <fullName evidence="2">Carboxylesterase type B domain-containing protein</fullName>
    </recommendedName>
</protein>
<feature type="chain" id="PRO_5042181874" description="Carboxylesterase type B domain-containing protein" evidence="1">
    <location>
        <begin position="21"/>
        <end position="518"/>
    </location>
</feature>
<accession>A0AAF3ESE4</accession>
<name>A0AAF3ESE4_9BILA</name>
<evidence type="ECO:0000256" key="1">
    <source>
        <dbReference type="SAM" id="SignalP"/>
    </source>
</evidence>
<reference evidence="4" key="1">
    <citation type="submission" date="2024-02" db="UniProtKB">
        <authorList>
            <consortium name="WormBaseParasite"/>
        </authorList>
    </citation>
    <scope>IDENTIFICATION</scope>
</reference>
<dbReference type="Pfam" id="PF00135">
    <property type="entry name" value="COesterase"/>
    <property type="match status" value="1"/>
</dbReference>
<feature type="domain" description="Carboxylesterase type B" evidence="2">
    <location>
        <begin position="32"/>
        <end position="177"/>
    </location>
</feature>
<evidence type="ECO:0000259" key="2">
    <source>
        <dbReference type="Pfam" id="PF00135"/>
    </source>
</evidence>
<evidence type="ECO:0000313" key="3">
    <source>
        <dbReference type="Proteomes" id="UP000887575"/>
    </source>
</evidence>
<sequence>MWLFKVFALFLLYFSKFSLSADHFIDLQINKGTVNATIRGIEHDYGRSFRGIPYAQKPIGSLRFMSAQRADPRGFINATGYAAACAQQWDSNSQEDCLYINVFTPVNMTSAAKLPVFVWIYGGGFVGGNGNLGGGMYSNLINRGPLIVVSMNYRVGAFGFLTTRTYDAPGNAGISDVTVGGQSAGSEAASFVSLSPWGLGLYRGLILESGSAFGAALMSYSEKTRNTTKDLAIRLGCTTSADYDQGRSFHDIVLCLQSKKAASIMSVDDQLPNHRMKWAPVQDTNILPQRLENLARLRQQVPVLVGDVKDEWVGWDQSLITNNLKCSYEMTYWDKQDDVTKACPKKYTENQPFSDTDSIQWASTHIRLFSEMVFVGPALRDAKYFSYTGSDVFLYSFDYLNPAAIPEENITALRGVPHGWELQYIFNDGHSWPTTDNDTKTTELMGKLWTNFVLYGNPTPANGLKTGFTWPTLSAAGDTNEYVSLGPDAIVSKNYHPSAMFWVCDAPTIDGWKPQYCA</sequence>
<keyword evidence="3" id="KW-1185">Reference proteome</keyword>
<dbReference type="InterPro" id="IPR019819">
    <property type="entry name" value="Carboxylesterase_B_CS"/>
</dbReference>
<dbReference type="PROSITE" id="PS00941">
    <property type="entry name" value="CARBOXYLESTERASE_B_2"/>
    <property type="match status" value="1"/>
</dbReference>
<dbReference type="Proteomes" id="UP000887575">
    <property type="component" value="Unassembled WGS sequence"/>
</dbReference>
<evidence type="ECO:0000313" key="4">
    <source>
        <dbReference type="WBParaSite" id="MBELARI_LOCUS1705"/>
    </source>
</evidence>
<dbReference type="Gene3D" id="3.40.50.1820">
    <property type="entry name" value="alpha/beta hydrolase"/>
    <property type="match status" value="1"/>
</dbReference>
<organism evidence="3 4">
    <name type="scientific">Mesorhabditis belari</name>
    <dbReference type="NCBI Taxonomy" id="2138241"/>
    <lineage>
        <taxon>Eukaryota</taxon>
        <taxon>Metazoa</taxon>
        <taxon>Ecdysozoa</taxon>
        <taxon>Nematoda</taxon>
        <taxon>Chromadorea</taxon>
        <taxon>Rhabditida</taxon>
        <taxon>Rhabditina</taxon>
        <taxon>Rhabditomorpha</taxon>
        <taxon>Rhabditoidea</taxon>
        <taxon>Rhabditidae</taxon>
        <taxon>Mesorhabditinae</taxon>
        <taxon>Mesorhabditis</taxon>
    </lineage>
</organism>
<proteinExistence type="predicted"/>
<dbReference type="AlphaFoldDB" id="A0AAF3ESE4"/>
<feature type="signal peptide" evidence="1">
    <location>
        <begin position="1"/>
        <end position="20"/>
    </location>
</feature>
<dbReference type="InterPro" id="IPR050309">
    <property type="entry name" value="Type-B_Carboxylest/Lipase"/>
</dbReference>
<dbReference type="InterPro" id="IPR002018">
    <property type="entry name" value="CarbesteraseB"/>
</dbReference>
<dbReference type="WBParaSite" id="MBELARI_LOCUS1705">
    <property type="protein sequence ID" value="MBELARI_LOCUS1705"/>
    <property type="gene ID" value="MBELARI_LOCUS1705"/>
</dbReference>
<dbReference type="InterPro" id="IPR029058">
    <property type="entry name" value="AB_hydrolase_fold"/>
</dbReference>
<keyword evidence="1" id="KW-0732">Signal</keyword>
<dbReference type="PANTHER" id="PTHR11559">
    <property type="entry name" value="CARBOXYLESTERASE"/>
    <property type="match status" value="1"/>
</dbReference>